<sequence>MLLVHKVNSHVKYEEELPQKSTNCNGKNVAHQVFDKNPLRVTSKEKQRKYLKGWKFKFKTSSKRRKSMNDQLSLVEETAFFYKDPKEISWCHVKEFKETVAAHGRKIIYRFKLLDESSKAAFYNGTIQIRVWDSGRSSLECVLWRGLKRYQCYGTEMQAKEPDICHRLFREEKYINHDEMLELIPFRLSSKTRSYVSDVLHISLRDGKKEKQITGLSMADGVFMNKKEFSDFSLFNRVWEPGGDLVETR</sequence>
<gene>
    <name evidence="1" type="ORF">AN1_LOCUS3635</name>
</gene>
<organism evidence="1 2">
    <name type="scientific">Arabidopsis thaliana</name>
    <name type="common">Mouse-ear cress</name>
    <dbReference type="NCBI Taxonomy" id="3702"/>
    <lineage>
        <taxon>Eukaryota</taxon>
        <taxon>Viridiplantae</taxon>
        <taxon>Streptophyta</taxon>
        <taxon>Embryophyta</taxon>
        <taxon>Tracheophyta</taxon>
        <taxon>Spermatophyta</taxon>
        <taxon>Magnoliopsida</taxon>
        <taxon>eudicotyledons</taxon>
        <taxon>Gunneridae</taxon>
        <taxon>Pentapetalae</taxon>
        <taxon>rosids</taxon>
        <taxon>malvids</taxon>
        <taxon>Brassicales</taxon>
        <taxon>Brassicaceae</taxon>
        <taxon>Camelineae</taxon>
        <taxon>Arabidopsis</taxon>
    </lineage>
</organism>
<reference evidence="1 2" key="1">
    <citation type="submission" date="2019-11" db="EMBL/GenBank/DDBJ databases">
        <authorList>
            <person name="Jiao W.-B."/>
            <person name="Schneeberger K."/>
        </authorList>
    </citation>
    <scope>NUCLEOTIDE SEQUENCE [LARGE SCALE GENOMIC DNA]</scope>
    <source>
        <strain evidence="2">cv. An-1</strain>
    </source>
</reference>
<proteinExistence type="predicted"/>
<dbReference type="EMBL" id="CACRSJ010000104">
    <property type="protein sequence ID" value="VYS48152.1"/>
    <property type="molecule type" value="Genomic_DNA"/>
</dbReference>
<evidence type="ECO:0000313" key="1">
    <source>
        <dbReference type="EMBL" id="VYS48152.1"/>
    </source>
</evidence>
<dbReference type="Proteomes" id="UP000426265">
    <property type="component" value="Unassembled WGS sequence"/>
</dbReference>
<dbReference type="AlphaFoldDB" id="A0A654EKW0"/>
<name>A0A654EKW0_ARATH</name>
<evidence type="ECO:0000313" key="2">
    <source>
        <dbReference type="Proteomes" id="UP000426265"/>
    </source>
</evidence>
<accession>A0A654EKW0</accession>
<protein>
    <submittedName>
        <fullName evidence="1">Uncharacterized protein</fullName>
    </submittedName>
</protein>